<name>A0A0E9XW99_ANGAN</name>
<sequence>MPHRVWELCISFWASCCFRGCWSTPHTPDQPSTHGRLRNTSSPMPCMPLTRVETGWTLLRFLRMDCVRPPTLSPMAQEVYPFSRMTS</sequence>
<accession>A0A0E9XW99</accession>
<proteinExistence type="predicted"/>
<protein>
    <recommendedName>
        <fullName evidence="3">Secreted protein</fullName>
    </recommendedName>
</protein>
<dbReference type="AlphaFoldDB" id="A0A0E9XW99"/>
<evidence type="ECO:0000256" key="1">
    <source>
        <dbReference type="SAM" id="SignalP"/>
    </source>
</evidence>
<keyword evidence="1" id="KW-0732">Signal</keyword>
<reference evidence="2" key="1">
    <citation type="submission" date="2014-11" db="EMBL/GenBank/DDBJ databases">
        <authorList>
            <person name="Amaro Gonzalez C."/>
        </authorList>
    </citation>
    <scope>NUCLEOTIDE SEQUENCE</scope>
</reference>
<feature type="chain" id="PRO_5002435247" description="Secreted protein" evidence="1">
    <location>
        <begin position="24"/>
        <end position="87"/>
    </location>
</feature>
<evidence type="ECO:0000313" key="2">
    <source>
        <dbReference type="EMBL" id="JAI06692.1"/>
    </source>
</evidence>
<evidence type="ECO:0008006" key="3">
    <source>
        <dbReference type="Google" id="ProtNLM"/>
    </source>
</evidence>
<dbReference type="EMBL" id="GBXM01001886">
    <property type="protein sequence ID" value="JAI06692.1"/>
    <property type="molecule type" value="Transcribed_RNA"/>
</dbReference>
<reference evidence="2" key="2">
    <citation type="journal article" date="2015" name="Fish Shellfish Immunol.">
        <title>Early steps in the European eel (Anguilla anguilla)-Vibrio vulnificus interaction in the gills: Role of the RtxA13 toxin.</title>
        <authorList>
            <person name="Callol A."/>
            <person name="Pajuelo D."/>
            <person name="Ebbesson L."/>
            <person name="Teles M."/>
            <person name="MacKenzie S."/>
            <person name="Amaro C."/>
        </authorList>
    </citation>
    <scope>NUCLEOTIDE SEQUENCE</scope>
</reference>
<feature type="signal peptide" evidence="1">
    <location>
        <begin position="1"/>
        <end position="23"/>
    </location>
</feature>
<organism evidence="2">
    <name type="scientific">Anguilla anguilla</name>
    <name type="common">European freshwater eel</name>
    <name type="synonym">Muraena anguilla</name>
    <dbReference type="NCBI Taxonomy" id="7936"/>
    <lineage>
        <taxon>Eukaryota</taxon>
        <taxon>Metazoa</taxon>
        <taxon>Chordata</taxon>
        <taxon>Craniata</taxon>
        <taxon>Vertebrata</taxon>
        <taxon>Euteleostomi</taxon>
        <taxon>Actinopterygii</taxon>
        <taxon>Neopterygii</taxon>
        <taxon>Teleostei</taxon>
        <taxon>Anguilliformes</taxon>
        <taxon>Anguillidae</taxon>
        <taxon>Anguilla</taxon>
    </lineage>
</organism>